<organism evidence="5 6">
    <name type="scientific">Jiella flava</name>
    <dbReference type="NCBI Taxonomy" id="2816857"/>
    <lineage>
        <taxon>Bacteria</taxon>
        <taxon>Pseudomonadati</taxon>
        <taxon>Pseudomonadota</taxon>
        <taxon>Alphaproteobacteria</taxon>
        <taxon>Hyphomicrobiales</taxon>
        <taxon>Aurantimonadaceae</taxon>
        <taxon>Jiella</taxon>
    </lineage>
</organism>
<dbReference type="AlphaFoldDB" id="A0A939JVG9"/>
<dbReference type="Proteomes" id="UP000664122">
    <property type="component" value="Unassembled WGS sequence"/>
</dbReference>
<accession>A0A939JVG9</accession>
<keyword evidence="3" id="KW-1133">Transmembrane helix</keyword>
<dbReference type="GO" id="GO:0016780">
    <property type="term" value="F:phosphotransferase activity, for other substituted phosphate groups"/>
    <property type="evidence" value="ECO:0007669"/>
    <property type="project" value="TreeGrafter"/>
</dbReference>
<feature type="transmembrane region" description="Helical" evidence="3">
    <location>
        <begin position="12"/>
        <end position="31"/>
    </location>
</feature>
<protein>
    <submittedName>
        <fullName evidence="5">Sugar transferase</fullName>
    </submittedName>
</protein>
<feature type="transmembrane region" description="Helical" evidence="3">
    <location>
        <begin position="43"/>
        <end position="64"/>
    </location>
</feature>
<comment type="similarity">
    <text evidence="1">Belongs to the bacterial sugar transferase family.</text>
</comment>
<feature type="transmembrane region" description="Helical" evidence="3">
    <location>
        <begin position="76"/>
        <end position="93"/>
    </location>
</feature>
<dbReference type="InterPro" id="IPR003362">
    <property type="entry name" value="Bact_transf"/>
</dbReference>
<dbReference type="PANTHER" id="PTHR30576">
    <property type="entry name" value="COLANIC BIOSYNTHESIS UDP-GLUCOSE LIPID CARRIER TRANSFERASE"/>
    <property type="match status" value="1"/>
</dbReference>
<keyword evidence="3" id="KW-0812">Transmembrane</keyword>
<feature type="domain" description="Bacterial sugar transferase" evidence="4">
    <location>
        <begin position="261"/>
        <end position="430"/>
    </location>
</feature>
<evidence type="ECO:0000313" key="5">
    <source>
        <dbReference type="EMBL" id="MBO0662449.1"/>
    </source>
</evidence>
<evidence type="ECO:0000256" key="3">
    <source>
        <dbReference type="SAM" id="Phobius"/>
    </source>
</evidence>
<gene>
    <name evidence="5" type="ORF">J1C48_07675</name>
</gene>
<evidence type="ECO:0000256" key="1">
    <source>
        <dbReference type="ARBA" id="ARBA00006464"/>
    </source>
</evidence>
<evidence type="ECO:0000259" key="4">
    <source>
        <dbReference type="Pfam" id="PF02397"/>
    </source>
</evidence>
<dbReference type="EMBL" id="JAFMPP010000005">
    <property type="protein sequence ID" value="MBO0662449.1"/>
    <property type="molecule type" value="Genomic_DNA"/>
</dbReference>
<name>A0A939JVG9_9HYPH</name>
<keyword evidence="6" id="KW-1185">Reference proteome</keyword>
<feature type="transmembrane region" description="Helical" evidence="3">
    <location>
        <begin position="263"/>
        <end position="283"/>
    </location>
</feature>
<keyword evidence="3" id="KW-0472">Membrane</keyword>
<keyword evidence="2" id="KW-0270">Exopolysaccharide synthesis</keyword>
<evidence type="ECO:0000256" key="2">
    <source>
        <dbReference type="ARBA" id="ARBA00023169"/>
    </source>
</evidence>
<keyword evidence="5" id="KW-0808">Transferase</keyword>
<proteinExistence type="inferred from homology"/>
<dbReference type="Gene3D" id="3.40.50.720">
    <property type="entry name" value="NAD(P)-binding Rossmann-like Domain"/>
    <property type="match status" value="1"/>
</dbReference>
<dbReference type="PANTHER" id="PTHR30576:SF8">
    <property type="entry name" value="UNDECAPRENYL-PHOSPHATE GALACTOSE PHOSPHOTRANSFERASE"/>
    <property type="match status" value="1"/>
</dbReference>
<comment type="caution">
    <text evidence="5">The sequence shown here is derived from an EMBL/GenBank/DDBJ whole genome shotgun (WGS) entry which is preliminary data.</text>
</comment>
<dbReference type="RefSeq" id="WP_207257239.1">
    <property type="nucleotide sequence ID" value="NZ_JAFMPP010000005.1"/>
</dbReference>
<dbReference type="Pfam" id="PF02397">
    <property type="entry name" value="Bac_transf"/>
    <property type="match status" value="1"/>
</dbReference>
<evidence type="ECO:0000313" key="6">
    <source>
        <dbReference type="Proteomes" id="UP000664122"/>
    </source>
</evidence>
<reference evidence="5" key="1">
    <citation type="submission" date="2021-03" db="EMBL/GenBank/DDBJ databases">
        <title>Whole genome sequence of Jiella sp. CQZ9-1.</title>
        <authorList>
            <person name="Tuo L."/>
        </authorList>
    </citation>
    <scope>NUCLEOTIDE SEQUENCE</scope>
    <source>
        <strain evidence="5">CQZ9-1</strain>
    </source>
</reference>
<dbReference type="GO" id="GO:0000271">
    <property type="term" value="P:polysaccharide biosynthetic process"/>
    <property type="evidence" value="ECO:0007669"/>
    <property type="project" value="UniProtKB-KW"/>
</dbReference>
<sequence length="463" mass="51251">MSALVETYHHLVFGGLAALSALLVWPLCGLPRRPWRYFGVSDAMRLVGAATMVVLLTLFATFTIDRSVALARSVPILQWSMCLAFLVLARLIARYVLARLPTRWGGEFGEREYVLLVGFNHRAEIFLRCVETLYARRLSVVGILEEDSAMRGCVLRGKPVMGRPSNLRATVLRLRNQGVEISRVVVTVPHADLSTRFEADCAELGEETGLRLEHFDGLLGIDHSQRPRSPTHPAADLHVGGGLRSGLQILGTARGRYLAAKRAIDITVAFGAIMLLAPLYLLVASLTAIDLGMPVTFWQERPGRRRRPFRVYKFRTMRDAYDLDGNEVPEALRVTRIGRMLRRMRLDELPQLFNILVGHMSFVGPRPLLPEDQPDTSETRLSIRPGLTGWAQIHGGRSISAGEKGVLDCWYVHHASLWLDVKIILLTLPFLIGGDRSVTRDADGVTGRAAGSLQSLSDAAVGP</sequence>